<evidence type="ECO:0000313" key="2">
    <source>
        <dbReference type="EMBL" id="QJB02931.1"/>
    </source>
</evidence>
<accession>A0A6M3M631</accession>
<gene>
    <name evidence="1" type="ORF">MM171A00654_0015</name>
    <name evidence="2" type="ORF">MM171B01002_0010</name>
</gene>
<name>A0A6M3M631_9ZZZZ</name>
<dbReference type="AlphaFoldDB" id="A0A6M3M631"/>
<dbReference type="EMBL" id="MT143685">
    <property type="protein sequence ID" value="QJB00229.1"/>
    <property type="molecule type" value="Genomic_DNA"/>
</dbReference>
<evidence type="ECO:0000313" key="1">
    <source>
        <dbReference type="EMBL" id="QJB00229.1"/>
    </source>
</evidence>
<dbReference type="EMBL" id="MT143815">
    <property type="protein sequence ID" value="QJB02931.1"/>
    <property type="molecule type" value="Genomic_DNA"/>
</dbReference>
<reference evidence="1" key="1">
    <citation type="submission" date="2020-03" db="EMBL/GenBank/DDBJ databases">
        <title>The deep terrestrial virosphere.</title>
        <authorList>
            <person name="Holmfeldt K."/>
            <person name="Nilsson E."/>
            <person name="Simone D."/>
            <person name="Lopez-Fernandez M."/>
            <person name="Wu X."/>
            <person name="de Brujin I."/>
            <person name="Lundin D."/>
            <person name="Andersson A."/>
            <person name="Bertilsson S."/>
            <person name="Dopson M."/>
        </authorList>
    </citation>
    <scope>NUCLEOTIDE SEQUENCE</scope>
    <source>
        <strain evidence="1">MM171A00654</strain>
        <strain evidence="2">MM171B01002</strain>
    </source>
</reference>
<sequence length="120" mass="13614">MKEKPVAIRIEVPEKFGPAYDSEDGRQWVERRQRVSGAVLKKLIEVTKNILSDEKAFAEVAKVLAKVFPAWNLEGDDGPLPQPWENAKAFHALFESDYRLMDWVGSLPFSTVGELLDLKN</sequence>
<proteinExistence type="predicted"/>
<organism evidence="1">
    <name type="scientific">viral metagenome</name>
    <dbReference type="NCBI Taxonomy" id="1070528"/>
    <lineage>
        <taxon>unclassified sequences</taxon>
        <taxon>metagenomes</taxon>
        <taxon>organismal metagenomes</taxon>
    </lineage>
</organism>
<protein>
    <submittedName>
        <fullName evidence="1">Uncharacterized protein</fullName>
    </submittedName>
</protein>